<feature type="region of interest" description="Disordered" evidence="1">
    <location>
        <begin position="148"/>
        <end position="211"/>
    </location>
</feature>
<dbReference type="AlphaFoldDB" id="A0A4Y7RS99"/>
<evidence type="ECO:0000313" key="2">
    <source>
        <dbReference type="EMBL" id="TEB11878.1"/>
    </source>
</evidence>
<proteinExistence type="predicted"/>
<accession>A0A4Y7RS99</accession>
<keyword evidence="3" id="KW-1185">Reference proteome</keyword>
<evidence type="ECO:0000256" key="1">
    <source>
        <dbReference type="SAM" id="MobiDB-lite"/>
    </source>
</evidence>
<comment type="caution">
    <text evidence="2">The sequence shown here is derived from an EMBL/GenBank/DDBJ whole genome shotgun (WGS) entry which is preliminary data.</text>
</comment>
<dbReference type="EMBL" id="QPFP01000439">
    <property type="protein sequence ID" value="TEB11878.1"/>
    <property type="molecule type" value="Genomic_DNA"/>
</dbReference>
<evidence type="ECO:0000313" key="3">
    <source>
        <dbReference type="Proteomes" id="UP000298030"/>
    </source>
</evidence>
<dbReference type="Proteomes" id="UP000298030">
    <property type="component" value="Unassembled WGS sequence"/>
</dbReference>
<organism evidence="2 3">
    <name type="scientific">Coprinellus micaceus</name>
    <name type="common">Glistening ink-cap mushroom</name>
    <name type="synonym">Coprinus micaceus</name>
    <dbReference type="NCBI Taxonomy" id="71717"/>
    <lineage>
        <taxon>Eukaryota</taxon>
        <taxon>Fungi</taxon>
        <taxon>Dikarya</taxon>
        <taxon>Basidiomycota</taxon>
        <taxon>Agaricomycotina</taxon>
        <taxon>Agaricomycetes</taxon>
        <taxon>Agaricomycetidae</taxon>
        <taxon>Agaricales</taxon>
        <taxon>Agaricineae</taxon>
        <taxon>Psathyrellaceae</taxon>
        <taxon>Coprinellus</taxon>
    </lineage>
</organism>
<reference evidence="2 3" key="1">
    <citation type="journal article" date="2019" name="Nat. Ecol. Evol.">
        <title>Megaphylogeny resolves global patterns of mushroom evolution.</title>
        <authorList>
            <person name="Varga T."/>
            <person name="Krizsan K."/>
            <person name="Foldi C."/>
            <person name="Dima B."/>
            <person name="Sanchez-Garcia M."/>
            <person name="Sanchez-Ramirez S."/>
            <person name="Szollosi G.J."/>
            <person name="Szarkandi J.G."/>
            <person name="Papp V."/>
            <person name="Albert L."/>
            <person name="Andreopoulos W."/>
            <person name="Angelini C."/>
            <person name="Antonin V."/>
            <person name="Barry K.W."/>
            <person name="Bougher N.L."/>
            <person name="Buchanan P."/>
            <person name="Buyck B."/>
            <person name="Bense V."/>
            <person name="Catcheside P."/>
            <person name="Chovatia M."/>
            <person name="Cooper J."/>
            <person name="Damon W."/>
            <person name="Desjardin D."/>
            <person name="Finy P."/>
            <person name="Geml J."/>
            <person name="Haridas S."/>
            <person name="Hughes K."/>
            <person name="Justo A."/>
            <person name="Karasinski D."/>
            <person name="Kautmanova I."/>
            <person name="Kiss B."/>
            <person name="Kocsube S."/>
            <person name="Kotiranta H."/>
            <person name="LaButti K.M."/>
            <person name="Lechner B.E."/>
            <person name="Liimatainen K."/>
            <person name="Lipzen A."/>
            <person name="Lukacs Z."/>
            <person name="Mihaltcheva S."/>
            <person name="Morgado L.N."/>
            <person name="Niskanen T."/>
            <person name="Noordeloos M.E."/>
            <person name="Ohm R.A."/>
            <person name="Ortiz-Santana B."/>
            <person name="Ovrebo C."/>
            <person name="Racz N."/>
            <person name="Riley R."/>
            <person name="Savchenko A."/>
            <person name="Shiryaev A."/>
            <person name="Soop K."/>
            <person name="Spirin V."/>
            <person name="Szebenyi C."/>
            <person name="Tomsovsky M."/>
            <person name="Tulloss R.E."/>
            <person name="Uehling J."/>
            <person name="Grigoriev I.V."/>
            <person name="Vagvolgyi C."/>
            <person name="Papp T."/>
            <person name="Martin F.M."/>
            <person name="Miettinen O."/>
            <person name="Hibbett D.S."/>
            <person name="Nagy L.G."/>
        </authorList>
    </citation>
    <scope>NUCLEOTIDE SEQUENCE [LARGE SCALE GENOMIC DNA]</scope>
    <source>
        <strain evidence="2 3">FP101781</strain>
    </source>
</reference>
<name>A0A4Y7RS99_COPMI</name>
<feature type="compositionally biased region" description="Basic residues" evidence="1">
    <location>
        <begin position="198"/>
        <end position="211"/>
    </location>
</feature>
<protein>
    <submittedName>
        <fullName evidence="2">Uncharacterized protein</fullName>
    </submittedName>
</protein>
<sequence>MDKWGHTRIYLDKRSRNAQVAIIGASQQMKNLWRDMWTLGLVELRGVGPAPVLEAIARRAHVAERAAQEGREKRTKNGCNMRVAACPHGNHASSGLPLPGTDTRNARDIQSHAAPAIYLYEALVAPQQVLEARFLIAIDLKGQDRDIASSRNKGRSKAAGSSKPYDKPSGSRRGPATRQDKCPLPIDPAHTSQEIAAHFRRGARSQRSRFA</sequence>
<gene>
    <name evidence="2" type="ORF">FA13DRAFT_985452</name>
</gene>